<reference evidence="3 4" key="1">
    <citation type="submission" date="2018-11" db="EMBL/GenBank/DDBJ databases">
        <title>Draft genome sequences of proposed Pectobacterium aquaticum sp. nov. isolated in France from fresh water.</title>
        <authorList>
            <person name="Pedron J."/>
            <person name="Barny M.A."/>
        </authorList>
    </citation>
    <scope>NUCLEOTIDE SEQUENCE [LARGE SCALE GENOMIC DNA]</scope>
    <source>
        <strain evidence="3 4">A127-S21-F16</strain>
    </source>
</reference>
<gene>
    <name evidence="3" type="ORF">DMB84_020025</name>
</gene>
<name>A0AA93AIU1_9GAMM</name>
<organism evidence="3 4">
    <name type="scientific">Pectobacterium aquaticum</name>
    <dbReference type="NCBI Taxonomy" id="2204145"/>
    <lineage>
        <taxon>Bacteria</taxon>
        <taxon>Pseudomonadati</taxon>
        <taxon>Pseudomonadota</taxon>
        <taxon>Gammaproteobacteria</taxon>
        <taxon>Enterobacterales</taxon>
        <taxon>Pectobacteriaceae</taxon>
        <taxon>Pectobacterium</taxon>
    </lineage>
</organism>
<protein>
    <submittedName>
        <fullName evidence="3">Uncharacterized protein</fullName>
    </submittedName>
</protein>
<evidence type="ECO:0000256" key="2">
    <source>
        <dbReference type="SAM" id="Phobius"/>
    </source>
</evidence>
<accession>A0AA93AIU1</accession>
<dbReference type="AlphaFoldDB" id="A0AA93AIU1"/>
<evidence type="ECO:0000256" key="1">
    <source>
        <dbReference type="SAM" id="Coils"/>
    </source>
</evidence>
<evidence type="ECO:0000313" key="4">
    <source>
        <dbReference type="Proteomes" id="UP000256540"/>
    </source>
</evidence>
<keyword evidence="1" id="KW-0175">Coiled coil</keyword>
<dbReference type="RefSeq" id="WP_116167257.1">
    <property type="nucleotide sequence ID" value="NZ_QHJS02000114.1"/>
</dbReference>
<dbReference type="Proteomes" id="UP000256540">
    <property type="component" value="Unassembled WGS sequence"/>
</dbReference>
<comment type="caution">
    <text evidence="3">The sequence shown here is derived from an EMBL/GenBank/DDBJ whole genome shotgun (WGS) entry which is preliminary data.</text>
</comment>
<proteinExistence type="predicted"/>
<keyword evidence="2" id="KW-0812">Transmembrane</keyword>
<feature type="transmembrane region" description="Helical" evidence="2">
    <location>
        <begin position="191"/>
        <end position="210"/>
    </location>
</feature>
<feature type="coiled-coil region" evidence="1">
    <location>
        <begin position="80"/>
        <end position="163"/>
    </location>
</feature>
<keyword evidence="2" id="KW-0472">Membrane</keyword>
<sequence>MQDAIHKSALSNAVDSFIQEKKITQEYANLLKKMIENEEYDALNDAFNSINSLRDLDSLSDKEFRKKRIIRRSYEQSPEEKKLKDEVLFYKQQIENLSEKINNLTKRSAALQAEINHYKSGYKKEIDKNKDIEEIITNLQNRYNNTINEYEKLKSQLQHKRIEDEIPDYVSDVSKKLDDDDSLFMRKSQRWSVTGIIFASLSVCTALYTFKTGLPSILNPNISFLTAIFIFFRGLIAIGILSWVSYICFQMSSSYIHESILRKDRQHALSFGRLFLQIYGDTATKAEAIEVFKDWNMTGNSAFSKTVSNPPNINELIKSLKELVQQKNNDNTEK</sequence>
<feature type="transmembrane region" description="Helical" evidence="2">
    <location>
        <begin position="222"/>
        <end position="249"/>
    </location>
</feature>
<evidence type="ECO:0000313" key="3">
    <source>
        <dbReference type="EMBL" id="RRO11459.1"/>
    </source>
</evidence>
<keyword evidence="2" id="KW-1133">Transmembrane helix</keyword>
<dbReference type="EMBL" id="QHJS02000114">
    <property type="protein sequence ID" value="RRO11459.1"/>
    <property type="molecule type" value="Genomic_DNA"/>
</dbReference>